<protein>
    <recommendedName>
        <fullName evidence="1">CUB domain-containing protein</fullName>
    </recommendedName>
</protein>
<evidence type="ECO:0000259" key="1">
    <source>
        <dbReference type="Pfam" id="PF26080"/>
    </source>
</evidence>
<dbReference type="EMBL" id="VCGU01000001">
    <property type="protein sequence ID" value="TRY81206.1"/>
    <property type="molecule type" value="Genomic_DNA"/>
</dbReference>
<evidence type="ECO:0000313" key="3">
    <source>
        <dbReference type="Proteomes" id="UP000318571"/>
    </source>
</evidence>
<dbReference type="Pfam" id="PF26080">
    <property type="entry name" value="CUB_animal"/>
    <property type="match status" value="1"/>
</dbReference>
<proteinExistence type="predicted"/>
<dbReference type="InterPro" id="IPR058698">
    <property type="entry name" value="CUB_metazoa"/>
</dbReference>
<feature type="domain" description="CUB" evidence="1">
    <location>
        <begin position="83"/>
        <end position="113"/>
    </location>
</feature>
<dbReference type="PANTHER" id="PTHR33236:SF5">
    <property type="entry name" value="CUB DOMAIN-CONTAINING PROTEIN"/>
    <property type="match status" value="1"/>
</dbReference>
<organism evidence="2 3">
    <name type="scientific">Tigriopus californicus</name>
    <name type="common">Marine copepod</name>
    <dbReference type="NCBI Taxonomy" id="6832"/>
    <lineage>
        <taxon>Eukaryota</taxon>
        <taxon>Metazoa</taxon>
        <taxon>Ecdysozoa</taxon>
        <taxon>Arthropoda</taxon>
        <taxon>Crustacea</taxon>
        <taxon>Multicrustacea</taxon>
        <taxon>Hexanauplia</taxon>
        <taxon>Copepoda</taxon>
        <taxon>Harpacticoida</taxon>
        <taxon>Harpacticidae</taxon>
        <taxon>Tigriopus</taxon>
    </lineage>
</organism>
<sequence>MGPADTMETEGGVCVDTFTATSKSGPITICGTNSGQHIFVDFGSNTQSTLTFSFGTTPGGTMAMREWRIRVDQISCLAMNTPPTGCIQYHTSLIGQIQTFNFEGSNGHLANQR</sequence>
<dbReference type="Proteomes" id="UP000318571">
    <property type="component" value="Chromosome 12"/>
</dbReference>
<gene>
    <name evidence="2" type="ORF">TCAL_09001</name>
</gene>
<evidence type="ECO:0000313" key="2">
    <source>
        <dbReference type="EMBL" id="TRY81206.1"/>
    </source>
</evidence>
<name>A0A553PU59_TIGCA</name>
<reference evidence="2 3" key="1">
    <citation type="journal article" date="2018" name="Nat. Ecol. Evol.">
        <title>Genomic signatures of mitonuclear coevolution across populations of Tigriopus californicus.</title>
        <authorList>
            <person name="Barreto F.S."/>
            <person name="Watson E.T."/>
            <person name="Lima T.G."/>
            <person name="Willett C.S."/>
            <person name="Edmands S."/>
            <person name="Li W."/>
            <person name="Burton R.S."/>
        </authorList>
    </citation>
    <scope>NUCLEOTIDE SEQUENCE [LARGE SCALE GENOMIC DNA]</scope>
    <source>
        <strain evidence="2 3">San Diego</strain>
    </source>
</reference>
<dbReference type="AlphaFoldDB" id="A0A553PU59"/>
<keyword evidence="3" id="KW-1185">Reference proteome</keyword>
<accession>A0A553PU59</accession>
<comment type="caution">
    <text evidence="2">The sequence shown here is derived from an EMBL/GenBank/DDBJ whole genome shotgun (WGS) entry which is preliminary data.</text>
</comment>
<dbReference type="PANTHER" id="PTHR33236">
    <property type="entry name" value="INTRAFLAGELLAR TRANSPORT PROTEIN 122 FAMILY PROTEIN-RELATED"/>
    <property type="match status" value="1"/>
</dbReference>